<dbReference type="AlphaFoldDB" id="A0A2P6VFG9"/>
<dbReference type="Pfam" id="PF04720">
    <property type="entry name" value="PDDEXK_6"/>
    <property type="match status" value="1"/>
</dbReference>
<sequence>MWGLRRSLKAAGHAAPTELAAALAARGWSAAVVKSVGGGPGVAAFRNLSHTFICVAQQQQARHVRQLEQARGGDAACPPLDDLIVDSHFACQFVLASPSPRYAALQRLLPATFVGSRDQLECIVEWLSREMAWSFKQQQVALPPWREHAAMLSKWTPRAAPAALPGSSAPAAPTGSSPPCAPCCCCCHGSGALAAADAAAGELSPSSVLPGSAVFAIDDVAAPHPSSTPTTPTYHHQPADAPATQPRVSLLSMSLEAAGLPARSRRTSAPPGGGIKWW</sequence>
<evidence type="ECO:0000313" key="2">
    <source>
        <dbReference type="EMBL" id="PSC72819.1"/>
    </source>
</evidence>
<feature type="region of interest" description="Disordered" evidence="1">
    <location>
        <begin position="221"/>
        <end position="243"/>
    </location>
</feature>
<protein>
    <submittedName>
        <fullName evidence="2">Translation initiation factor IF-3</fullName>
    </submittedName>
</protein>
<keyword evidence="3" id="KW-1185">Reference proteome</keyword>
<gene>
    <name evidence="2" type="ORF">C2E20_4062</name>
</gene>
<dbReference type="InterPro" id="IPR006502">
    <property type="entry name" value="PDDEXK-like"/>
</dbReference>
<evidence type="ECO:0000313" key="3">
    <source>
        <dbReference type="Proteomes" id="UP000239649"/>
    </source>
</evidence>
<dbReference type="PANTHER" id="PTHR31579">
    <property type="entry name" value="OS03G0796600 PROTEIN"/>
    <property type="match status" value="1"/>
</dbReference>
<proteinExistence type="predicted"/>
<evidence type="ECO:0000256" key="1">
    <source>
        <dbReference type="SAM" id="MobiDB-lite"/>
    </source>
</evidence>
<keyword evidence="2" id="KW-0648">Protein biosynthesis</keyword>
<name>A0A2P6VFG9_9CHLO</name>
<feature type="region of interest" description="Disordered" evidence="1">
    <location>
        <begin position="259"/>
        <end position="278"/>
    </location>
</feature>
<dbReference type="GO" id="GO:0003743">
    <property type="term" value="F:translation initiation factor activity"/>
    <property type="evidence" value="ECO:0007669"/>
    <property type="project" value="UniProtKB-KW"/>
</dbReference>
<accession>A0A2P6VFG9</accession>
<dbReference type="OrthoDB" id="691424at2759"/>
<dbReference type="EMBL" id="LHPF02000009">
    <property type="protein sequence ID" value="PSC72819.1"/>
    <property type="molecule type" value="Genomic_DNA"/>
</dbReference>
<dbReference type="PANTHER" id="PTHR31579:SF1">
    <property type="entry name" value="OS03G0796600 PROTEIN"/>
    <property type="match status" value="1"/>
</dbReference>
<comment type="caution">
    <text evidence="2">The sequence shown here is derived from an EMBL/GenBank/DDBJ whole genome shotgun (WGS) entry which is preliminary data.</text>
</comment>
<reference evidence="2 3" key="1">
    <citation type="journal article" date="2018" name="Plant J.">
        <title>Genome sequences of Chlorella sorokiniana UTEX 1602 and Micractinium conductrix SAG 241.80: implications to maltose excretion by a green alga.</title>
        <authorList>
            <person name="Arriola M.B."/>
            <person name="Velmurugan N."/>
            <person name="Zhang Y."/>
            <person name="Plunkett M.H."/>
            <person name="Hondzo H."/>
            <person name="Barney B.M."/>
        </authorList>
    </citation>
    <scope>NUCLEOTIDE SEQUENCE [LARGE SCALE GENOMIC DNA]</scope>
    <source>
        <strain evidence="2 3">SAG 241.80</strain>
    </source>
</reference>
<feature type="compositionally biased region" description="Low complexity" evidence="1">
    <location>
        <begin position="223"/>
        <end position="236"/>
    </location>
</feature>
<dbReference type="Proteomes" id="UP000239649">
    <property type="component" value="Unassembled WGS sequence"/>
</dbReference>
<organism evidence="2 3">
    <name type="scientific">Micractinium conductrix</name>
    <dbReference type="NCBI Taxonomy" id="554055"/>
    <lineage>
        <taxon>Eukaryota</taxon>
        <taxon>Viridiplantae</taxon>
        <taxon>Chlorophyta</taxon>
        <taxon>core chlorophytes</taxon>
        <taxon>Trebouxiophyceae</taxon>
        <taxon>Chlorellales</taxon>
        <taxon>Chlorellaceae</taxon>
        <taxon>Chlorella clade</taxon>
        <taxon>Micractinium</taxon>
    </lineage>
</organism>
<keyword evidence="2" id="KW-0396">Initiation factor</keyword>
<dbReference type="STRING" id="554055.A0A2P6VFG9"/>